<dbReference type="EMBL" id="JALJYF010000001">
    <property type="protein sequence ID" value="MCP1726108.1"/>
    <property type="molecule type" value="Genomic_DNA"/>
</dbReference>
<keyword evidence="8 16" id="KW-0963">Cytoplasm</keyword>
<evidence type="ECO:0000256" key="4">
    <source>
        <dbReference type="ARBA" id="ARBA00004496"/>
    </source>
</evidence>
<dbReference type="SUPFAM" id="SSF52440">
    <property type="entry name" value="PreATP-grasp domain"/>
    <property type="match status" value="1"/>
</dbReference>
<dbReference type="HAMAP" id="MF_00047">
    <property type="entry name" value="Dala_Dala_lig"/>
    <property type="match status" value="1"/>
</dbReference>
<evidence type="ECO:0000256" key="3">
    <source>
        <dbReference type="ARBA" id="ARBA00003921"/>
    </source>
</evidence>
<dbReference type="NCBIfam" id="TIGR01205">
    <property type="entry name" value="D_ala_D_alaTIGR"/>
    <property type="match status" value="1"/>
</dbReference>
<evidence type="ECO:0000256" key="5">
    <source>
        <dbReference type="ARBA" id="ARBA00004752"/>
    </source>
</evidence>
<evidence type="ECO:0000256" key="11">
    <source>
        <dbReference type="ARBA" id="ARBA00022840"/>
    </source>
</evidence>
<evidence type="ECO:0000256" key="17">
    <source>
        <dbReference type="PROSITE-ProRule" id="PRU00409"/>
    </source>
</evidence>
<proteinExistence type="inferred from homology"/>
<comment type="caution">
    <text evidence="19">The sequence shown here is derived from an EMBL/GenBank/DDBJ whole genome shotgun (WGS) entry which is preliminary data.</text>
</comment>
<keyword evidence="14 16" id="KW-0961">Cell wall biogenesis/degradation</keyword>
<dbReference type="Pfam" id="PF07478">
    <property type="entry name" value="Dala_Dala_lig_C"/>
    <property type="match status" value="1"/>
</dbReference>
<keyword evidence="11 17" id="KW-0067">ATP-binding</keyword>
<protein>
    <recommendedName>
        <fullName evidence="7 16">D-alanine--D-alanine ligase</fullName>
        <ecNumber evidence="7 16">6.3.2.4</ecNumber>
    </recommendedName>
    <alternativeName>
        <fullName evidence="16">D-Ala-D-Ala ligase</fullName>
    </alternativeName>
    <alternativeName>
        <fullName evidence="16">D-alanylalanine synthetase</fullName>
    </alternativeName>
</protein>
<sequence length="315" mass="33825">MNDQALIQRLGRVAVLFGGDSAERAISLKSGGAVLRALREAGVNAEALDPAEEGLVRLMAGKFDRAFIVLHGRGGEDGTIQGALESMGIPYTGSGVLGSALAMDKLRSKRLWQGEGLPTPPFALARDEVELEAAMAAVGFPMVVKPSREGSSIGMSLVHDAEALKIAWREAAALDDQVLLERYVQGGEYTAGILGDWVLPMIRLQTPHAFYDYAAKYESDTTEYHCPCGLSEAREAELAALCRRAFASVDGNHWGRVDFMLDADDQPWLLEVNTVPGMTDHSLVPMAAQVAGMDFPSLVVRILAATLDERDGGEP</sequence>
<comment type="pathway">
    <text evidence="5 16">Cell wall biogenesis; peptidoglycan biosynthesis.</text>
</comment>
<dbReference type="PROSITE" id="PS00844">
    <property type="entry name" value="DALA_DALA_LIGASE_2"/>
    <property type="match status" value="1"/>
</dbReference>
<dbReference type="InterPro" id="IPR000291">
    <property type="entry name" value="D-Ala_lig_Van_CS"/>
</dbReference>
<evidence type="ECO:0000256" key="1">
    <source>
        <dbReference type="ARBA" id="ARBA00001936"/>
    </source>
</evidence>
<comment type="function">
    <text evidence="3 16">Cell wall formation.</text>
</comment>
<dbReference type="RefSeq" id="WP_253443853.1">
    <property type="nucleotide sequence ID" value="NZ_JALJYF010000001.1"/>
</dbReference>
<dbReference type="SUPFAM" id="SSF56059">
    <property type="entry name" value="Glutathione synthetase ATP-binding domain-like"/>
    <property type="match status" value="1"/>
</dbReference>
<evidence type="ECO:0000256" key="13">
    <source>
        <dbReference type="ARBA" id="ARBA00022984"/>
    </source>
</evidence>
<dbReference type="InterPro" id="IPR011095">
    <property type="entry name" value="Dala_Dala_lig_C"/>
</dbReference>
<keyword evidence="12 16" id="KW-0133">Cell shape</keyword>
<evidence type="ECO:0000256" key="15">
    <source>
        <dbReference type="ARBA" id="ARBA00047614"/>
    </source>
</evidence>
<evidence type="ECO:0000256" key="10">
    <source>
        <dbReference type="ARBA" id="ARBA00022741"/>
    </source>
</evidence>
<dbReference type="PANTHER" id="PTHR23132">
    <property type="entry name" value="D-ALANINE--D-ALANINE LIGASE"/>
    <property type="match status" value="1"/>
</dbReference>
<evidence type="ECO:0000256" key="6">
    <source>
        <dbReference type="ARBA" id="ARBA00010871"/>
    </source>
</evidence>
<evidence type="ECO:0000256" key="2">
    <source>
        <dbReference type="ARBA" id="ARBA00001946"/>
    </source>
</evidence>
<dbReference type="InterPro" id="IPR016185">
    <property type="entry name" value="PreATP-grasp_dom_sf"/>
</dbReference>
<dbReference type="InterPro" id="IPR011761">
    <property type="entry name" value="ATP-grasp"/>
</dbReference>
<evidence type="ECO:0000256" key="8">
    <source>
        <dbReference type="ARBA" id="ARBA00022490"/>
    </source>
</evidence>
<evidence type="ECO:0000313" key="19">
    <source>
        <dbReference type="EMBL" id="MCP1726108.1"/>
    </source>
</evidence>
<dbReference type="PROSITE" id="PS50975">
    <property type="entry name" value="ATP_GRASP"/>
    <property type="match status" value="1"/>
</dbReference>
<dbReference type="EC" id="6.3.2.4" evidence="7 16"/>
<dbReference type="Pfam" id="PF01820">
    <property type="entry name" value="Dala_Dala_lig_N"/>
    <property type="match status" value="1"/>
</dbReference>
<dbReference type="Proteomes" id="UP001523550">
    <property type="component" value="Unassembled WGS sequence"/>
</dbReference>
<accession>A0ABT1G6Y0</accession>
<dbReference type="Gene3D" id="3.30.470.20">
    <property type="entry name" value="ATP-grasp fold, B domain"/>
    <property type="match status" value="1"/>
</dbReference>
<dbReference type="InterPro" id="IPR005905">
    <property type="entry name" value="D_ala_D_ala"/>
</dbReference>
<evidence type="ECO:0000256" key="9">
    <source>
        <dbReference type="ARBA" id="ARBA00022598"/>
    </source>
</evidence>
<dbReference type="Gene3D" id="3.30.1490.20">
    <property type="entry name" value="ATP-grasp fold, A domain"/>
    <property type="match status" value="1"/>
</dbReference>
<name>A0ABT1G6Y0_9GAMM</name>
<dbReference type="PROSITE" id="PS00843">
    <property type="entry name" value="DALA_DALA_LIGASE_1"/>
    <property type="match status" value="1"/>
</dbReference>
<keyword evidence="20" id="KW-1185">Reference proteome</keyword>
<dbReference type="PIRSF" id="PIRSF039102">
    <property type="entry name" value="Ddl/VanB"/>
    <property type="match status" value="1"/>
</dbReference>
<feature type="domain" description="ATP-grasp" evidence="18">
    <location>
        <begin position="109"/>
        <end position="304"/>
    </location>
</feature>
<comment type="subcellular location">
    <subcellularLocation>
        <location evidence="4 16">Cytoplasm</location>
    </subcellularLocation>
</comment>
<keyword evidence="10 17" id="KW-0547">Nucleotide-binding</keyword>
<dbReference type="GO" id="GO:0008716">
    <property type="term" value="F:D-alanine-D-alanine ligase activity"/>
    <property type="evidence" value="ECO:0007669"/>
    <property type="project" value="UniProtKB-EC"/>
</dbReference>
<comment type="similarity">
    <text evidence="6 16">Belongs to the D-alanine--D-alanine ligase family.</text>
</comment>
<comment type="catalytic activity">
    <reaction evidence="15 16">
        <text>2 D-alanine + ATP = D-alanyl-D-alanine + ADP + phosphate + H(+)</text>
        <dbReference type="Rhea" id="RHEA:11224"/>
        <dbReference type="ChEBI" id="CHEBI:15378"/>
        <dbReference type="ChEBI" id="CHEBI:30616"/>
        <dbReference type="ChEBI" id="CHEBI:43474"/>
        <dbReference type="ChEBI" id="CHEBI:57416"/>
        <dbReference type="ChEBI" id="CHEBI:57822"/>
        <dbReference type="ChEBI" id="CHEBI:456216"/>
        <dbReference type="EC" id="6.3.2.4"/>
    </reaction>
</comment>
<evidence type="ECO:0000256" key="12">
    <source>
        <dbReference type="ARBA" id="ARBA00022960"/>
    </source>
</evidence>
<evidence type="ECO:0000256" key="14">
    <source>
        <dbReference type="ARBA" id="ARBA00023316"/>
    </source>
</evidence>
<comment type="cofactor">
    <cofactor evidence="1">
        <name>Mn(2+)</name>
        <dbReference type="ChEBI" id="CHEBI:29035"/>
    </cofactor>
</comment>
<keyword evidence="9 16" id="KW-0436">Ligase</keyword>
<dbReference type="Gene3D" id="3.40.50.20">
    <property type="match status" value="1"/>
</dbReference>
<dbReference type="InterPro" id="IPR013815">
    <property type="entry name" value="ATP_grasp_subdomain_1"/>
</dbReference>
<dbReference type="NCBIfam" id="NF002378">
    <property type="entry name" value="PRK01372.1"/>
    <property type="match status" value="1"/>
</dbReference>
<evidence type="ECO:0000259" key="18">
    <source>
        <dbReference type="PROSITE" id="PS50975"/>
    </source>
</evidence>
<reference evidence="19 20" key="1">
    <citation type="submission" date="2022-03" db="EMBL/GenBank/DDBJ databases">
        <title>Genomic Encyclopedia of Type Strains, Phase III (KMG-III): the genomes of soil and plant-associated and newly described type strains.</title>
        <authorList>
            <person name="Whitman W."/>
        </authorList>
    </citation>
    <scope>NUCLEOTIDE SEQUENCE [LARGE SCALE GENOMIC DNA]</scope>
    <source>
        <strain evidence="19 20">BSker1</strain>
    </source>
</reference>
<dbReference type="InterPro" id="IPR011127">
    <property type="entry name" value="Dala_Dala_lig_N"/>
</dbReference>
<keyword evidence="13 16" id="KW-0573">Peptidoglycan synthesis</keyword>
<evidence type="ECO:0000256" key="16">
    <source>
        <dbReference type="HAMAP-Rule" id="MF_00047"/>
    </source>
</evidence>
<organism evidence="19 20">
    <name type="scientific">Natronospira proteinivora</name>
    <dbReference type="NCBI Taxonomy" id="1807133"/>
    <lineage>
        <taxon>Bacteria</taxon>
        <taxon>Pseudomonadati</taxon>
        <taxon>Pseudomonadota</taxon>
        <taxon>Gammaproteobacteria</taxon>
        <taxon>Natronospirales</taxon>
        <taxon>Natronospiraceae</taxon>
        <taxon>Natronospira</taxon>
    </lineage>
</organism>
<evidence type="ECO:0000313" key="20">
    <source>
        <dbReference type="Proteomes" id="UP001523550"/>
    </source>
</evidence>
<dbReference type="PANTHER" id="PTHR23132:SF23">
    <property type="entry name" value="D-ALANINE--D-ALANINE LIGASE B"/>
    <property type="match status" value="1"/>
</dbReference>
<comment type="cofactor">
    <cofactor evidence="2">
        <name>Mg(2+)</name>
        <dbReference type="ChEBI" id="CHEBI:18420"/>
    </cofactor>
</comment>
<gene>
    <name evidence="16" type="primary">ddl</name>
    <name evidence="19" type="ORF">J2T60_000073</name>
</gene>
<evidence type="ECO:0000256" key="7">
    <source>
        <dbReference type="ARBA" id="ARBA00012216"/>
    </source>
</evidence>